<dbReference type="EMBL" id="JANPWB010000015">
    <property type="protein sequence ID" value="KAJ1094039.1"/>
    <property type="molecule type" value="Genomic_DNA"/>
</dbReference>
<organism evidence="1 2">
    <name type="scientific">Pleurodeles waltl</name>
    <name type="common">Iberian ribbed newt</name>
    <dbReference type="NCBI Taxonomy" id="8319"/>
    <lineage>
        <taxon>Eukaryota</taxon>
        <taxon>Metazoa</taxon>
        <taxon>Chordata</taxon>
        <taxon>Craniata</taxon>
        <taxon>Vertebrata</taxon>
        <taxon>Euteleostomi</taxon>
        <taxon>Amphibia</taxon>
        <taxon>Batrachia</taxon>
        <taxon>Caudata</taxon>
        <taxon>Salamandroidea</taxon>
        <taxon>Salamandridae</taxon>
        <taxon>Pleurodelinae</taxon>
        <taxon>Pleurodeles</taxon>
    </lineage>
</organism>
<evidence type="ECO:0000313" key="2">
    <source>
        <dbReference type="Proteomes" id="UP001066276"/>
    </source>
</evidence>
<gene>
    <name evidence="1" type="ORF">NDU88_007125</name>
</gene>
<evidence type="ECO:0000313" key="1">
    <source>
        <dbReference type="EMBL" id="KAJ1094039.1"/>
    </source>
</evidence>
<keyword evidence="2" id="KW-1185">Reference proteome</keyword>
<reference evidence="1" key="1">
    <citation type="journal article" date="2022" name="bioRxiv">
        <title>Sequencing and chromosome-scale assembly of the giantPleurodeles waltlgenome.</title>
        <authorList>
            <person name="Brown T."/>
            <person name="Elewa A."/>
            <person name="Iarovenko S."/>
            <person name="Subramanian E."/>
            <person name="Araus A.J."/>
            <person name="Petzold A."/>
            <person name="Susuki M."/>
            <person name="Suzuki K.-i.T."/>
            <person name="Hayashi T."/>
            <person name="Toyoda A."/>
            <person name="Oliveira C."/>
            <person name="Osipova E."/>
            <person name="Leigh N.D."/>
            <person name="Simon A."/>
            <person name="Yun M.H."/>
        </authorList>
    </citation>
    <scope>NUCLEOTIDE SEQUENCE</scope>
    <source>
        <strain evidence="1">20211129_DDA</strain>
        <tissue evidence="1">Liver</tissue>
    </source>
</reference>
<proteinExistence type="predicted"/>
<comment type="caution">
    <text evidence="1">The sequence shown here is derived from an EMBL/GenBank/DDBJ whole genome shotgun (WGS) entry which is preliminary data.</text>
</comment>
<name>A0AAV7LUI4_PLEWA</name>
<protein>
    <submittedName>
        <fullName evidence="1">Uncharacterized protein</fullName>
    </submittedName>
</protein>
<accession>A0AAV7LUI4</accession>
<sequence length="91" mass="10092">MDFGKASAQLSGNPSNVGNPLDFCGGQCAPCAQSKFVYFTPFVMRRAPEGEALHGQRGRFHLDPGPPGTITAPRWMQHHRALSPTYHQRLW</sequence>
<dbReference type="AlphaFoldDB" id="A0AAV7LUI4"/>
<dbReference type="Proteomes" id="UP001066276">
    <property type="component" value="Chromosome 11"/>
</dbReference>